<organism evidence="3 4">
    <name type="scientific">Solanum bulbocastanum</name>
    <name type="common">Wild potato</name>
    <dbReference type="NCBI Taxonomy" id="147425"/>
    <lineage>
        <taxon>Eukaryota</taxon>
        <taxon>Viridiplantae</taxon>
        <taxon>Streptophyta</taxon>
        <taxon>Embryophyta</taxon>
        <taxon>Tracheophyta</taxon>
        <taxon>Spermatophyta</taxon>
        <taxon>Magnoliopsida</taxon>
        <taxon>eudicotyledons</taxon>
        <taxon>Gunneridae</taxon>
        <taxon>Pentapetalae</taxon>
        <taxon>asterids</taxon>
        <taxon>lamiids</taxon>
        <taxon>Solanales</taxon>
        <taxon>Solanaceae</taxon>
        <taxon>Solanoideae</taxon>
        <taxon>Solaneae</taxon>
        <taxon>Solanum</taxon>
    </lineage>
</organism>
<dbReference type="Gene3D" id="2.40.100.10">
    <property type="entry name" value="Cyclophilin-like"/>
    <property type="match status" value="1"/>
</dbReference>
<evidence type="ECO:0000259" key="2">
    <source>
        <dbReference type="PROSITE" id="PS50072"/>
    </source>
</evidence>
<dbReference type="InterPro" id="IPR035542">
    <property type="entry name" value="CRIP"/>
</dbReference>
<dbReference type="InterPro" id="IPR029000">
    <property type="entry name" value="Cyclophilin-like_dom_sf"/>
</dbReference>
<dbReference type="SUPFAM" id="SSF50891">
    <property type="entry name" value="Cyclophilin-like"/>
    <property type="match status" value="1"/>
</dbReference>
<name>A0AAN8SRB8_SOLBU</name>
<dbReference type="PANTHER" id="PTHR45843">
    <property type="entry name" value="PEPTIDYL-PROLYL CIS-TRANS ISOMERASE-LIKE 4"/>
    <property type="match status" value="1"/>
</dbReference>
<dbReference type="Pfam" id="PF00160">
    <property type="entry name" value="Pro_isomerase"/>
    <property type="match status" value="1"/>
</dbReference>
<proteinExistence type="predicted"/>
<feature type="domain" description="PPIase cyclophilin-type" evidence="2">
    <location>
        <begin position="1"/>
        <end position="69"/>
    </location>
</feature>
<dbReference type="AlphaFoldDB" id="A0AAN8SRB8"/>
<gene>
    <name evidence="3" type="ORF">RDI58_029139</name>
</gene>
<keyword evidence="1" id="KW-0694">RNA-binding</keyword>
<dbReference type="GO" id="GO:0003723">
    <property type="term" value="F:RNA binding"/>
    <property type="evidence" value="ECO:0007669"/>
    <property type="project" value="UniProtKB-KW"/>
</dbReference>
<evidence type="ECO:0000313" key="3">
    <source>
        <dbReference type="EMBL" id="KAK6773900.1"/>
    </source>
</evidence>
<comment type="caution">
    <text evidence="3">The sequence shown here is derived from an EMBL/GenBank/DDBJ whole genome shotgun (WGS) entry which is preliminary data.</text>
</comment>
<evidence type="ECO:0000313" key="4">
    <source>
        <dbReference type="Proteomes" id="UP001371456"/>
    </source>
</evidence>
<protein>
    <recommendedName>
        <fullName evidence="2">PPIase cyclophilin-type domain-containing protein</fullName>
    </recommendedName>
</protein>
<dbReference type="InterPro" id="IPR002130">
    <property type="entry name" value="Cyclophilin-type_PPIase_dom"/>
</dbReference>
<dbReference type="EMBL" id="JBANQN010000012">
    <property type="protein sequence ID" value="KAK6773900.1"/>
    <property type="molecule type" value="Genomic_DNA"/>
</dbReference>
<accession>A0AAN8SRB8</accession>
<keyword evidence="4" id="KW-1185">Reference proteome</keyword>
<dbReference type="Proteomes" id="UP001371456">
    <property type="component" value="Unassembled WGS sequence"/>
</dbReference>
<reference evidence="3 4" key="1">
    <citation type="submission" date="2024-02" db="EMBL/GenBank/DDBJ databases">
        <title>de novo genome assembly of Solanum bulbocastanum strain 11H21.</title>
        <authorList>
            <person name="Hosaka A.J."/>
        </authorList>
    </citation>
    <scope>NUCLEOTIDE SEQUENCE [LARGE SCALE GENOMIC DNA]</scope>
    <source>
        <tissue evidence="3">Young leaves</tissue>
    </source>
</reference>
<dbReference type="GO" id="GO:0005634">
    <property type="term" value="C:nucleus"/>
    <property type="evidence" value="ECO:0007669"/>
    <property type="project" value="TreeGrafter"/>
</dbReference>
<evidence type="ECO:0000256" key="1">
    <source>
        <dbReference type="ARBA" id="ARBA00022884"/>
    </source>
</evidence>
<dbReference type="GO" id="GO:0003755">
    <property type="term" value="F:peptidyl-prolyl cis-trans isomerase activity"/>
    <property type="evidence" value="ECO:0007669"/>
    <property type="project" value="InterPro"/>
</dbReference>
<dbReference type="PANTHER" id="PTHR45843:SF2">
    <property type="entry name" value="PPIASE CYCLOPHILIN-TYPE DOMAIN-CONTAINING PROTEIN"/>
    <property type="match status" value="1"/>
</dbReference>
<dbReference type="PROSITE" id="PS50072">
    <property type="entry name" value="CSA_PPIASE_2"/>
    <property type="match status" value="1"/>
</dbReference>
<sequence>MASAGTGEKNRNASQFYITLLDNLNSLDGEHTIFGEITKGFDTLNRINEAYLADLIPDSSPKRMPKDDIDDDVEASTMASAVRAVGGDSVLDNSFAREIVSSIARRIRTAQLSGRELQVIPTLYLKRN</sequence>